<organism evidence="1">
    <name type="scientific">Arundo donax</name>
    <name type="common">Giant reed</name>
    <name type="synonym">Donax arundinaceus</name>
    <dbReference type="NCBI Taxonomy" id="35708"/>
    <lineage>
        <taxon>Eukaryota</taxon>
        <taxon>Viridiplantae</taxon>
        <taxon>Streptophyta</taxon>
        <taxon>Embryophyta</taxon>
        <taxon>Tracheophyta</taxon>
        <taxon>Spermatophyta</taxon>
        <taxon>Magnoliopsida</taxon>
        <taxon>Liliopsida</taxon>
        <taxon>Poales</taxon>
        <taxon>Poaceae</taxon>
        <taxon>PACMAD clade</taxon>
        <taxon>Arundinoideae</taxon>
        <taxon>Arundineae</taxon>
        <taxon>Arundo</taxon>
    </lineage>
</organism>
<evidence type="ECO:0000313" key="1">
    <source>
        <dbReference type="EMBL" id="JAE29365.1"/>
    </source>
</evidence>
<reference evidence="1" key="2">
    <citation type="journal article" date="2015" name="Data Brief">
        <title>Shoot transcriptome of the giant reed, Arundo donax.</title>
        <authorList>
            <person name="Barrero R.A."/>
            <person name="Guerrero F.D."/>
            <person name="Moolhuijzen P."/>
            <person name="Goolsby J.A."/>
            <person name="Tidwell J."/>
            <person name="Bellgard S.E."/>
            <person name="Bellgard M.I."/>
        </authorList>
    </citation>
    <scope>NUCLEOTIDE SEQUENCE</scope>
    <source>
        <tissue evidence="1">Shoot tissue taken approximately 20 cm above the soil surface</tissue>
    </source>
</reference>
<reference evidence="1" key="1">
    <citation type="submission" date="2014-09" db="EMBL/GenBank/DDBJ databases">
        <authorList>
            <person name="Magalhaes I.L.F."/>
            <person name="Oliveira U."/>
            <person name="Santos F.R."/>
            <person name="Vidigal T.H.D.A."/>
            <person name="Brescovit A.D."/>
            <person name="Santos A.J."/>
        </authorList>
    </citation>
    <scope>NUCLEOTIDE SEQUENCE</scope>
    <source>
        <tissue evidence="1">Shoot tissue taken approximately 20 cm above the soil surface</tissue>
    </source>
</reference>
<accession>A0A0A9GWI8</accession>
<dbReference type="AlphaFoldDB" id="A0A0A9GWI8"/>
<proteinExistence type="predicted"/>
<name>A0A0A9GWI8_ARUDO</name>
<protein>
    <submittedName>
        <fullName evidence="1">Uncharacterized protein</fullName>
    </submittedName>
</protein>
<dbReference type="EMBL" id="GBRH01168531">
    <property type="protein sequence ID" value="JAE29365.1"/>
    <property type="molecule type" value="Transcribed_RNA"/>
</dbReference>
<sequence>MYVCFFYLLVSSLKLRSMKPNLITSQLAMMN</sequence>